<dbReference type="CDD" id="cd00093">
    <property type="entry name" value="HTH_XRE"/>
    <property type="match status" value="1"/>
</dbReference>
<sequence>MFSCEKLTELRELNGLSRKELAAQLNVSEQAVWQYENESTIPRIEVLNKVRELFSVDTKFLFSKTFLNQTASEERVAYRSKDRESRKKTKLELTYISYIDYYISFFEKFLITPDSAIAVLRNKATEMLRSDPDQSMDQSITQTANLARKFLKLQNNKDLMYTLEMSGIYIAEKNLGPEIDAYSTITDDGRPFIILGNIKKSAVRRNFDLAHELGHILLHTAIDMETLTKQEHKQIEQQANQFASVFLLPEEDFKRDFAELPRHSNPDYYIEMKRKYMVSLVALAYRAYQLGLMTYQENRYFFGQLHKKGYQILEPLDDQMPPIRPGRVKSLLQLIFDKQICSISDLESKFHIHPLFLTNLFGLDKDFFDHYMQQKKEYFDSAQVIPIRINERE</sequence>
<dbReference type="PANTHER" id="PTHR43236">
    <property type="entry name" value="ANTITOXIN HIGA1"/>
    <property type="match status" value="1"/>
</dbReference>
<protein>
    <submittedName>
        <fullName evidence="3">Zn-dependent peptidase ImmA (M78 family)/DNA-binding XRE family transcriptional regulator</fullName>
    </submittedName>
</protein>
<gene>
    <name evidence="3" type="ORF">JOC27_001863</name>
</gene>
<comment type="caution">
    <text evidence="3">The sequence shown here is derived from an EMBL/GenBank/DDBJ whole genome shotgun (WGS) entry which is preliminary data.</text>
</comment>
<dbReference type="InterPro" id="IPR052345">
    <property type="entry name" value="Rad_response_metalloprotease"/>
</dbReference>
<dbReference type="Pfam" id="PF01381">
    <property type="entry name" value="HTH_3"/>
    <property type="match status" value="1"/>
</dbReference>
<dbReference type="InterPro" id="IPR010359">
    <property type="entry name" value="IrrE_HExxH"/>
</dbReference>
<evidence type="ECO:0000259" key="2">
    <source>
        <dbReference type="PROSITE" id="PS50943"/>
    </source>
</evidence>
<comment type="similarity">
    <text evidence="1">Belongs to the short-chain fatty acyl-CoA assimilation regulator (ScfR) family.</text>
</comment>
<accession>A0ABS2QAD8</accession>
<dbReference type="Pfam" id="PF06114">
    <property type="entry name" value="Peptidase_M78"/>
    <property type="match status" value="1"/>
</dbReference>
<dbReference type="PROSITE" id="PS50943">
    <property type="entry name" value="HTH_CROC1"/>
    <property type="match status" value="1"/>
</dbReference>
<evidence type="ECO:0000313" key="3">
    <source>
        <dbReference type="EMBL" id="MBM7658410.1"/>
    </source>
</evidence>
<dbReference type="InterPro" id="IPR001387">
    <property type="entry name" value="Cro/C1-type_HTH"/>
</dbReference>
<dbReference type="SUPFAM" id="SSF47413">
    <property type="entry name" value="lambda repressor-like DNA-binding domains"/>
    <property type="match status" value="1"/>
</dbReference>
<evidence type="ECO:0000256" key="1">
    <source>
        <dbReference type="ARBA" id="ARBA00007227"/>
    </source>
</evidence>
<dbReference type="Gene3D" id="1.10.260.40">
    <property type="entry name" value="lambda repressor-like DNA-binding domains"/>
    <property type="match status" value="1"/>
</dbReference>
<name>A0ABS2QAD8_9BACL</name>
<evidence type="ECO:0000313" key="4">
    <source>
        <dbReference type="Proteomes" id="UP000823201"/>
    </source>
</evidence>
<feature type="domain" description="HTH cro/C1-type" evidence="2">
    <location>
        <begin position="7"/>
        <end position="61"/>
    </location>
</feature>
<dbReference type="RefSeq" id="WP_205006973.1">
    <property type="nucleotide sequence ID" value="NZ_CBCRXA010000011.1"/>
</dbReference>
<dbReference type="InterPro" id="IPR010982">
    <property type="entry name" value="Lambda_DNA-bd_dom_sf"/>
</dbReference>
<dbReference type="SMART" id="SM00530">
    <property type="entry name" value="HTH_XRE"/>
    <property type="match status" value="1"/>
</dbReference>
<dbReference type="Gene3D" id="1.10.10.2910">
    <property type="match status" value="1"/>
</dbReference>
<dbReference type="EMBL" id="JAFBEV010000016">
    <property type="protein sequence ID" value="MBM7658410.1"/>
    <property type="molecule type" value="Genomic_DNA"/>
</dbReference>
<dbReference type="PANTHER" id="PTHR43236:SF1">
    <property type="entry name" value="BLL7220 PROTEIN"/>
    <property type="match status" value="1"/>
</dbReference>
<dbReference type="Proteomes" id="UP000823201">
    <property type="component" value="Unassembled WGS sequence"/>
</dbReference>
<proteinExistence type="inferred from homology"/>
<keyword evidence="4" id="KW-1185">Reference proteome</keyword>
<organism evidence="3 4">
    <name type="scientific">Sporolactobacillus spathodeae</name>
    <dbReference type="NCBI Taxonomy" id="1465502"/>
    <lineage>
        <taxon>Bacteria</taxon>
        <taxon>Bacillati</taxon>
        <taxon>Bacillota</taxon>
        <taxon>Bacilli</taxon>
        <taxon>Bacillales</taxon>
        <taxon>Sporolactobacillaceae</taxon>
        <taxon>Sporolactobacillus</taxon>
    </lineage>
</organism>
<reference evidence="3 4" key="1">
    <citation type="submission" date="2021-01" db="EMBL/GenBank/DDBJ databases">
        <title>Genomic Encyclopedia of Type Strains, Phase IV (KMG-IV): sequencing the most valuable type-strain genomes for metagenomic binning, comparative biology and taxonomic classification.</title>
        <authorList>
            <person name="Goeker M."/>
        </authorList>
    </citation>
    <scope>NUCLEOTIDE SEQUENCE [LARGE SCALE GENOMIC DNA]</scope>
    <source>
        <strain evidence="3 4">DSM 100968</strain>
    </source>
</reference>